<gene>
    <name evidence="1" type="ORF">E2C01_034244</name>
</gene>
<reference evidence="1 2" key="1">
    <citation type="submission" date="2019-05" db="EMBL/GenBank/DDBJ databases">
        <title>Another draft genome of Portunus trituberculatus and its Hox gene families provides insights of decapod evolution.</title>
        <authorList>
            <person name="Jeong J.-H."/>
            <person name="Song I."/>
            <person name="Kim S."/>
            <person name="Choi T."/>
            <person name="Kim D."/>
            <person name="Ryu S."/>
            <person name="Kim W."/>
        </authorList>
    </citation>
    <scope>NUCLEOTIDE SEQUENCE [LARGE SCALE GENOMIC DNA]</scope>
    <source>
        <tissue evidence="1">Muscle</tissue>
    </source>
</reference>
<accession>A0A5B7F634</accession>
<organism evidence="1 2">
    <name type="scientific">Portunus trituberculatus</name>
    <name type="common">Swimming crab</name>
    <name type="synonym">Neptunus trituberculatus</name>
    <dbReference type="NCBI Taxonomy" id="210409"/>
    <lineage>
        <taxon>Eukaryota</taxon>
        <taxon>Metazoa</taxon>
        <taxon>Ecdysozoa</taxon>
        <taxon>Arthropoda</taxon>
        <taxon>Crustacea</taxon>
        <taxon>Multicrustacea</taxon>
        <taxon>Malacostraca</taxon>
        <taxon>Eumalacostraca</taxon>
        <taxon>Eucarida</taxon>
        <taxon>Decapoda</taxon>
        <taxon>Pleocyemata</taxon>
        <taxon>Brachyura</taxon>
        <taxon>Eubrachyura</taxon>
        <taxon>Portunoidea</taxon>
        <taxon>Portunidae</taxon>
        <taxon>Portuninae</taxon>
        <taxon>Portunus</taxon>
    </lineage>
</organism>
<protein>
    <submittedName>
        <fullName evidence="1">Uncharacterized protein</fullName>
    </submittedName>
</protein>
<dbReference type="AlphaFoldDB" id="A0A5B7F634"/>
<dbReference type="EMBL" id="VSRR010004773">
    <property type="protein sequence ID" value="MPC40679.1"/>
    <property type="molecule type" value="Genomic_DNA"/>
</dbReference>
<proteinExistence type="predicted"/>
<evidence type="ECO:0000313" key="1">
    <source>
        <dbReference type="EMBL" id="MPC40679.1"/>
    </source>
</evidence>
<dbReference type="Proteomes" id="UP000324222">
    <property type="component" value="Unassembled WGS sequence"/>
</dbReference>
<comment type="caution">
    <text evidence="1">The sequence shown here is derived from an EMBL/GenBank/DDBJ whole genome shotgun (WGS) entry which is preliminary data.</text>
</comment>
<sequence>MVYGVEYCGVKESGIAILRRVVYSGVPWRGVVSGPFLNSLPVSLPFPPIPLSYALPTSNPQSLGVSGVASRPSENRCPSLLQRLRRVKQRTLGVIS</sequence>
<name>A0A5B7F634_PORTR</name>
<evidence type="ECO:0000313" key="2">
    <source>
        <dbReference type="Proteomes" id="UP000324222"/>
    </source>
</evidence>
<keyword evidence="2" id="KW-1185">Reference proteome</keyword>